<protein>
    <submittedName>
        <fullName evidence="1">Uncharacterized protein</fullName>
    </submittedName>
</protein>
<reference evidence="1" key="1">
    <citation type="journal article" date="2013" name="J. Plant Res.">
        <title>Effect of fungi and light on seed germination of three Opuntia species from semiarid lands of central Mexico.</title>
        <authorList>
            <person name="Delgado-Sanchez P."/>
            <person name="Jimenez-Bremont J.F."/>
            <person name="Guerrero-Gonzalez Mde L."/>
            <person name="Flores J."/>
        </authorList>
    </citation>
    <scope>NUCLEOTIDE SEQUENCE</scope>
    <source>
        <tissue evidence="1">Cladode</tissue>
    </source>
</reference>
<organism evidence="1">
    <name type="scientific">Opuntia streptacantha</name>
    <name type="common">Prickly pear cactus</name>
    <name type="synonym">Opuntia cardona</name>
    <dbReference type="NCBI Taxonomy" id="393608"/>
    <lineage>
        <taxon>Eukaryota</taxon>
        <taxon>Viridiplantae</taxon>
        <taxon>Streptophyta</taxon>
        <taxon>Embryophyta</taxon>
        <taxon>Tracheophyta</taxon>
        <taxon>Spermatophyta</taxon>
        <taxon>Magnoliopsida</taxon>
        <taxon>eudicotyledons</taxon>
        <taxon>Gunneridae</taxon>
        <taxon>Pentapetalae</taxon>
        <taxon>Caryophyllales</taxon>
        <taxon>Cactineae</taxon>
        <taxon>Cactaceae</taxon>
        <taxon>Opuntioideae</taxon>
        <taxon>Opuntia</taxon>
    </lineage>
</organism>
<dbReference type="EMBL" id="GISG01274073">
    <property type="protein sequence ID" value="MBA4677203.1"/>
    <property type="molecule type" value="Transcribed_RNA"/>
</dbReference>
<sequence>MELILIDLGTVASTRESRVSNPQNLAISPCSSGVKELWRRAKVSLGFKASTEMDRLCWGTETAPKIPFFLKNMGDEEAMIETYLDDDHEKEPLGADSYIFPLFLGLECLASETNRLNNALLASLLARSIDEFFFSCQKTEMGIFFLAQLRNGHSVFLFFFMVSSETYGFHRRRVGGLVLTSGSGLVAWCSATTMG</sequence>
<name>A0A7C9EWN8_OPUST</name>
<reference evidence="1" key="2">
    <citation type="submission" date="2020-07" db="EMBL/GenBank/DDBJ databases">
        <authorList>
            <person name="Vera ALvarez R."/>
            <person name="Arias-Moreno D.M."/>
            <person name="Jimenez-Jacinto V."/>
            <person name="Jimenez-Bremont J.F."/>
            <person name="Swaminathan K."/>
            <person name="Moose S.P."/>
            <person name="Guerrero-Gonzalez M.L."/>
            <person name="Marino-Ramirez L."/>
            <person name="Landsman D."/>
            <person name="Rodriguez-Kessler M."/>
            <person name="Delgado-Sanchez P."/>
        </authorList>
    </citation>
    <scope>NUCLEOTIDE SEQUENCE</scope>
    <source>
        <tissue evidence="1">Cladode</tissue>
    </source>
</reference>
<evidence type="ECO:0000313" key="1">
    <source>
        <dbReference type="EMBL" id="MBA4677203.1"/>
    </source>
</evidence>
<dbReference type="AlphaFoldDB" id="A0A7C9EWN8"/>
<accession>A0A7C9EWN8</accession>
<proteinExistence type="predicted"/>